<keyword evidence="2" id="KW-1185">Reference proteome</keyword>
<dbReference type="EMBL" id="UYYF01000843">
    <property type="protein sequence ID" value="VDM99196.1"/>
    <property type="molecule type" value="Genomic_DNA"/>
</dbReference>
<evidence type="ECO:0000313" key="2">
    <source>
        <dbReference type="Proteomes" id="UP000276776"/>
    </source>
</evidence>
<sequence>MTKHTYVWRDKVSRDDEQDLTRYCAREITTYLKGWPSHARSCDDEELHEEQDFCRLYNLVQQRINSNRLSEHKNKEWQLPTSEDLRLRQITYIQNID</sequence>
<dbReference type="WBParaSite" id="TCLT_0000296501-mRNA-1">
    <property type="protein sequence ID" value="TCLT_0000296501-mRNA-1"/>
    <property type="gene ID" value="TCLT_0000296501"/>
</dbReference>
<proteinExistence type="predicted"/>
<accession>A0A0N5CRW5</accession>
<evidence type="ECO:0000313" key="3">
    <source>
        <dbReference type="WBParaSite" id="TCLT_0000296501-mRNA-1"/>
    </source>
</evidence>
<name>A0A0N5CRW5_THECL</name>
<protein>
    <submittedName>
        <fullName evidence="3">DUF4248 domain-containing protein</fullName>
    </submittedName>
</protein>
<dbReference type="AlphaFoldDB" id="A0A0N5CRW5"/>
<reference evidence="1 2" key="2">
    <citation type="submission" date="2018-11" db="EMBL/GenBank/DDBJ databases">
        <authorList>
            <consortium name="Pathogen Informatics"/>
        </authorList>
    </citation>
    <scope>NUCLEOTIDE SEQUENCE [LARGE SCALE GENOMIC DNA]</scope>
</reference>
<reference evidence="3" key="1">
    <citation type="submission" date="2017-02" db="UniProtKB">
        <authorList>
            <consortium name="WormBaseParasite"/>
        </authorList>
    </citation>
    <scope>IDENTIFICATION</scope>
</reference>
<evidence type="ECO:0000313" key="1">
    <source>
        <dbReference type="EMBL" id="VDM99196.1"/>
    </source>
</evidence>
<organism evidence="3">
    <name type="scientific">Thelazia callipaeda</name>
    <name type="common">Oriental eyeworm</name>
    <name type="synonym">Parasitic nematode</name>
    <dbReference type="NCBI Taxonomy" id="103827"/>
    <lineage>
        <taxon>Eukaryota</taxon>
        <taxon>Metazoa</taxon>
        <taxon>Ecdysozoa</taxon>
        <taxon>Nematoda</taxon>
        <taxon>Chromadorea</taxon>
        <taxon>Rhabditida</taxon>
        <taxon>Spirurina</taxon>
        <taxon>Spiruromorpha</taxon>
        <taxon>Thelazioidea</taxon>
        <taxon>Thelaziidae</taxon>
        <taxon>Thelazia</taxon>
    </lineage>
</organism>
<dbReference type="Proteomes" id="UP000276776">
    <property type="component" value="Unassembled WGS sequence"/>
</dbReference>
<gene>
    <name evidence="1" type="ORF">TCLT_LOCUS2966</name>
</gene>
<dbReference type="OrthoDB" id="5837485at2759"/>